<evidence type="ECO:0000313" key="5">
    <source>
        <dbReference type="EMBL" id="KAK7097061.1"/>
    </source>
</evidence>
<feature type="domain" description="Alpha-2-macroglobulin" evidence="3">
    <location>
        <begin position="7"/>
        <end position="97"/>
    </location>
</feature>
<dbReference type="InterPro" id="IPR050473">
    <property type="entry name" value="A2M/Complement_sys"/>
</dbReference>
<dbReference type="Gene3D" id="2.60.120.1540">
    <property type="match status" value="1"/>
</dbReference>
<dbReference type="SUPFAM" id="SSF49410">
    <property type="entry name" value="Alpha-macroglobulin receptor domain"/>
    <property type="match status" value="1"/>
</dbReference>
<dbReference type="InterPro" id="IPR009048">
    <property type="entry name" value="A-macroglobulin_rcpt-bd"/>
</dbReference>
<dbReference type="GO" id="GO:0005615">
    <property type="term" value="C:extracellular space"/>
    <property type="evidence" value="ECO:0007669"/>
    <property type="project" value="InterPro"/>
</dbReference>
<dbReference type="InterPro" id="IPR013783">
    <property type="entry name" value="Ig-like_fold"/>
</dbReference>
<dbReference type="PANTHER" id="PTHR11412">
    <property type="entry name" value="MACROGLOBULIN / COMPLEMENT"/>
    <property type="match status" value="1"/>
</dbReference>
<keyword evidence="6" id="KW-1185">Reference proteome</keyword>
<dbReference type="InterPro" id="IPR001599">
    <property type="entry name" value="Macroglobln_a2"/>
</dbReference>
<dbReference type="InterPro" id="IPR047565">
    <property type="entry name" value="Alpha-macroglob_thiol-ester_cl"/>
</dbReference>
<dbReference type="Gene3D" id="2.20.130.20">
    <property type="match status" value="1"/>
</dbReference>
<evidence type="ECO:0000313" key="6">
    <source>
        <dbReference type="Proteomes" id="UP001374579"/>
    </source>
</evidence>
<dbReference type="Pfam" id="PF07678">
    <property type="entry name" value="TED_complement"/>
    <property type="match status" value="1"/>
</dbReference>
<evidence type="ECO:0000259" key="4">
    <source>
        <dbReference type="SMART" id="SM01361"/>
    </source>
</evidence>
<dbReference type="EMBL" id="JBAMIC010000013">
    <property type="protein sequence ID" value="KAK7097061.1"/>
    <property type="molecule type" value="Genomic_DNA"/>
</dbReference>
<organism evidence="5 6">
    <name type="scientific">Littorina saxatilis</name>
    <dbReference type="NCBI Taxonomy" id="31220"/>
    <lineage>
        <taxon>Eukaryota</taxon>
        <taxon>Metazoa</taxon>
        <taxon>Spiralia</taxon>
        <taxon>Lophotrochozoa</taxon>
        <taxon>Mollusca</taxon>
        <taxon>Gastropoda</taxon>
        <taxon>Caenogastropoda</taxon>
        <taxon>Littorinimorpha</taxon>
        <taxon>Littorinoidea</taxon>
        <taxon>Littorinidae</taxon>
        <taxon>Littorina</taxon>
    </lineage>
</organism>
<evidence type="ECO:0000256" key="2">
    <source>
        <dbReference type="ARBA" id="ARBA00022966"/>
    </source>
</evidence>
<dbReference type="PANTHER" id="PTHR11412:SF136">
    <property type="entry name" value="CD109 ANTIGEN"/>
    <property type="match status" value="1"/>
</dbReference>
<dbReference type="Gene3D" id="1.50.10.20">
    <property type="match status" value="1"/>
</dbReference>
<dbReference type="InterPro" id="IPR008930">
    <property type="entry name" value="Terpenoid_cyclase/PrenylTrfase"/>
</dbReference>
<reference evidence="5 6" key="1">
    <citation type="submission" date="2024-02" db="EMBL/GenBank/DDBJ databases">
        <title>Chromosome-scale genome assembly of the rough periwinkle Littorina saxatilis.</title>
        <authorList>
            <person name="De Jode A."/>
            <person name="Faria R."/>
            <person name="Formenti G."/>
            <person name="Sims Y."/>
            <person name="Smith T.P."/>
            <person name="Tracey A."/>
            <person name="Wood J.M.D."/>
            <person name="Zagrodzka Z.B."/>
            <person name="Johannesson K."/>
            <person name="Butlin R.K."/>
            <person name="Leder E.H."/>
        </authorList>
    </citation>
    <scope>NUCLEOTIDE SEQUENCE [LARGE SCALE GENOMIC DNA]</scope>
    <source>
        <strain evidence="5">Snail1</strain>
        <tissue evidence="5">Muscle</tissue>
    </source>
</reference>
<dbReference type="SUPFAM" id="SSF48239">
    <property type="entry name" value="Terpenoid cyclases/Protein prenyltransferases"/>
    <property type="match status" value="1"/>
</dbReference>
<dbReference type="GO" id="GO:0004866">
    <property type="term" value="F:endopeptidase inhibitor activity"/>
    <property type="evidence" value="ECO:0007669"/>
    <property type="project" value="InterPro"/>
</dbReference>
<keyword evidence="2" id="KW-0882">Thioester bond</keyword>
<dbReference type="Proteomes" id="UP001374579">
    <property type="component" value="Unassembled WGS sequence"/>
</dbReference>
<evidence type="ECO:0000259" key="3">
    <source>
        <dbReference type="SMART" id="SM01360"/>
    </source>
</evidence>
<feature type="domain" description="Alpha-macroglobulin receptor-binding" evidence="4">
    <location>
        <begin position="650"/>
        <end position="734"/>
    </location>
</feature>
<dbReference type="SMART" id="SM01360">
    <property type="entry name" value="A2M"/>
    <property type="match status" value="1"/>
</dbReference>
<accession>A0AAN9B0P6</accession>
<protein>
    <submittedName>
        <fullName evidence="5">Uncharacterized protein</fullName>
    </submittedName>
</protein>
<dbReference type="InterPro" id="IPR011626">
    <property type="entry name" value="Alpha-macroglobulin_TED"/>
</dbReference>
<dbReference type="Pfam" id="PF07677">
    <property type="entry name" value="A2M_recep"/>
    <property type="match status" value="1"/>
</dbReference>
<sequence>MQILPETWLWDSVVLKDKSQNVKLDVPEVPSIYVISAFSVHPEDGLSVAPESVELLAIKRLFFSLEVPPRVVRGEDVCMTAVTLYTDKDPVEASLTLDKNSTAFDNVMIRRKAGGKFKLTRKSVPVVVNLGTLQTNDRKTSVFCVNPKIIGNIFVQASLKKGKKFEDRQMQEMKSLPLGVKRTHGYPILMEIENGNTFTSTVNLDVPTGFEEDSLMVAFQVSGNLLGITAENLRNIVRLPSATGDQNVVNFAPAVYVYKFLKNTNGLNNRMDRRTKMFLLTALQSQLKSTRSDGSFSAFGKKDKAGSVRVTAAFVKSLVQAAALGDNVVTVDNYLVSRAVYWLERQQNVDGSFKEPGRDAHNKLKSGSIELTSFVAIALQEVKISFYDRMSSFYQGRLNSALQQAVKYVEKNLEGCGNDPYAASIVAYALGLTGSSKAGDALKTVESLATTQGQMKFWSIPRVVKQTNYEWYRDTNPLSIEATSYAVLAMLLKGSVTDALPVFRWLNEQRQPYGGFITLHDTLVGFEALSKFTSVNFDGASPVEIEVSWSCGSTGTVRTTTMTIKKSSVGDLQEVILPIEDGEYPHSVTVKAKSSSKTRVFVFGQVFLYYNLARDTVKQSFSAVSTVTKNTAKAFVVTTCVRRTTTTVSSSPVISKIAFPSGYDIDRQGSDFGAAGHVEFLERKAILYYASLGTEDECSVLRMRMTKGSVANNKPVPVRVFDLYRPDDEYTTMYSIKQFGVCEVEPNYMGCQ</sequence>
<dbReference type="Pfam" id="PF00207">
    <property type="entry name" value="A2M"/>
    <property type="match status" value="1"/>
</dbReference>
<dbReference type="Gene3D" id="2.60.40.690">
    <property type="entry name" value="Alpha-macroglobulin, receptor-binding domain"/>
    <property type="match status" value="1"/>
</dbReference>
<dbReference type="InterPro" id="IPR036595">
    <property type="entry name" value="A-macroglobulin_rcpt-bd_sf"/>
</dbReference>
<evidence type="ECO:0000256" key="1">
    <source>
        <dbReference type="ARBA" id="ARBA00022729"/>
    </source>
</evidence>
<proteinExistence type="predicted"/>
<keyword evidence="1" id="KW-0732">Signal</keyword>
<dbReference type="SMART" id="SM01361">
    <property type="entry name" value="A2M_recep"/>
    <property type="match status" value="1"/>
</dbReference>
<dbReference type="Gene3D" id="2.60.40.10">
    <property type="entry name" value="Immunoglobulins"/>
    <property type="match status" value="1"/>
</dbReference>
<dbReference type="SMART" id="SM01419">
    <property type="entry name" value="Thiol-ester_cl"/>
    <property type="match status" value="1"/>
</dbReference>
<gene>
    <name evidence="5" type="ORF">V1264_004093</name>
</gene>
<dbReference type="AlphaFoldDB" id="A0AAN9B0P6"/>
<name>A0AAN9B0P6_9CAEN</name>
<comment type="caution">
    <text evidence="5">The sequence shown here is derived from an EMBL/GenBank/DDBJ whole genome shotgun (WGS) entry which is preliminary data.</text>
</comment>